<dbReference type="OrthoDB" id="2351076at2"/>
<comment type="caution">
    <text evidence="1">The sequence shown here is derived from an EMBL/GenBank/DDBJ whole genome shotgun (WGS) entry which is preliminary data.</text>
</comment>
<evidence type="ECO:0000313" key="2">
    <source>
        <dbReference type="Proteomes" id="UP000448943"/>
    </source>
</evidence>
<dbReference type="AlphaFoldDB" id="A0A6N9Q3Z8"/>
<dbReference type="RefSeq" id="WP_160646369.1">
    <property type="nucleotide sequence ID" value="NZ_SIJB01000026.1"/>
</dbReference>
<dbReference type="EMBL" id="SIJB01000026">
    <property type="protein sequence ID" value="NBI29559.1"/>
    <property type="molecule type" value="Genomic_DNA"/>
</dbReference>
<evidence type="ECO:0008006" key="3">
    <source>
        <dbReference type="Google" id="ProtNLM"/>
    </source>
</evidence>
<sequence length="558" mass="63265">MNLSVLMRNFLGDFKISDSKTLQLKEGQIVKGLVLQLLNNQEALIQINGIQLKAKLEIALSPGDHKLLQVQPKTPGGLLLLKSVEQSVFPNANESVTQLLNVLNIKNTTLNRELIQTLHKEEIPLTKENITQFQSIISSSKDRNLIKKSLQSAIFLFNRGLPMTETTMEAIRQIQHGKPLHELIHQLYKSVAEFKSNLQTIKEPKLQADLLVKSNLNPNNQSNVSVISNQPNMVSLKLLVKLQNMMKSIMVQQEISEVIKSNNTQSPDDNKNFGITKPVQKMNAENPVFHQSEINVQRTELSSLYFNKQKSAELSNQQRPVGYMTQDSQLNENWIARFINSLGLDYEKQLVNSIKTFEFISNKMNQSVMKNASLFDLETSNNFQNLKGLMLQLLSADDLPNHIKEQSLQLLNHITGQQLFLTSNRSDITTHFTIFIPIYNDSGGQTSSVNIQSRYNKNGELDVNHCSLWFDLNMKTLGETLIDVQVVSNMVSIQIHNDHPKTKELIDSGIVKPIIESLGFQFLSLKHFPIPEKQGKSSERHNTRDYINSAYKGVDVRV</sequence>
<evidence type="ECO:0000313" key="1">
    <source>
        <dbReference type="EMBL" id="NBI29559.1"/>
    </source>
</evidence>
<accession>A0A6N9Q3Z8</accession>
<name>A0A6N9Q3Z8_9BACL</name>
<protein>
    <recommendedName>
        <fullName evidence="3">Hook-length control protein FliK</fullName>
    </recommendedName>
</protein>
<organism evidence="1 2">
    <name type="scientific">Chengkuizengella marina</name>
    <dbReference type="NCBI Taxonomy" id="2507566"/>
    <lineage>
        <taxon>Bacteria</taxon>
        <taxon>Bacillati</taxon>
        <taxon>Bacillota</taxon>
        <taxon>Bacilli</taxon>
        <taxon>Bacillales</taxon>
        <taxon>Paenibacillaceae</taxon>
        <taxon>Chengkuizengella</taxon>
    </lineage>
</organism>
<dbReference type="Proteomes" id="UP000448943">
    <property type="component" value="Unassembled WGS sequence"/>
</dbReference>
<proteinExistence type="predicted"/>
<reference evidence="1 2" key="1">
    <citation type="submission" date="2019-01" db="EMBL/GenBank/DDBJ databases">
        <title>Chengkuizengella sp. nov., isolated from deep-sea sediment of East Pacific Ocean.</title>
        <authorList>
            <person name="Yang J."/>
            <person name="Lai Q."/>
            <person name="Shao Z."/>
        </authorList>
    </citation>
    <scope>NUCLEOTIDE SEQUENCE [LARGE SCALE GENOMIC DNA]</scope>
    <source>
        <strain evidence="1 2">YPA3-1-1</strain>
    </source>
</reference>
<gene>
    <name evidence="1" type="ORF">ERL59_11380</name>
</gene>
<keyword evidence="2" id="KW-1185">Reference proteome</keyword>